<dbReference type="Pfam" id="PF16363">
    <property type="entry name" value="GDP_Man_Dehyd"/>
    <property type="match status" value="1"/>
</dbReference>
<dbReference type="SUPFAM" id="SSF51735">
    <property type="entry name" value="NAD(P)-binding Rossmann-fold domains"/>
    <property type="match status" value="1"/>
</dbReference>
<dbReference type="PANTHER" id="PTHR43000">
    <property type="entry name" value="DTDP-D-GLUCOSE 4,6-DEHYDRATASE-RELATED"/>
    <property type="match status" value="1"/>
</dbReference>
<dbReference type="EMBL" id="JOOY01000104">
    <property type="protein sequence ID" value="OUI97985.1"/>
    <property type="molecule type" value="Genomic_DNA"/>
</dbReference>
<dbReference type="AlphaFoldDB" id="A0A252B0V2"/>
<dbReference type="NCBIfam" id="TIGR02622">
    <property type="entry name" value="CDP_4_6_dhtase"/>
    <property type="match status" value="1"/>
</dbReference>
<protein>
    <submittedName>
        <fullName evidence="2">CDP-glucose 4,6-dehydratase</fullName>
    </submittedName>
</protein>
<evidence type="ECO:0000259" key="1">
    <source>
        <dbReference type="Pfam" id="PF16363"/>
    </source>
</evidence>
<gene>
    <name evidence="2" type="ORF">HK15_00920</name>
</gene>
<sequence>MEDMVSRFAVDKRFWSGRKVFVTGHTGFKGSWLTQWLADLGAQVAGYALAPDTQPNLFGLAQLDKVCRHTIGDIRHLEDVQCALASSAPEVVIHLAAQPLVRRSYQQPLETFSTNVMGTANILEAARQQASVKAVLIISSDKCYDNREWSYGYRENDALGGHDPYSASKACTEIVTNAWRSSYAHGPLVASARAGNVFGGGDWSEDRLLPDAIKAFSAGETLIIRSPLAERPWQHVAEPLAAYLMIVRAMLEEGALYARAWNVGPRVEDIVSVEQIVKMLAQAWGHGARWEVRAPAVMLHEAGLLHLDSSQIARLVGWRPSGLLEQALNATVAWRAATTTEDAVQLMRKDRAVFARANIACSEPA</sequence>
<dbReference type="CDD" id="cd05252">
    <property type="entry name" value="CDP_GD_SDR_e"/>
    <property type="match status" value="1"/>
</dbReference>
<reference evidence="2 3" key="1">
    <citation type="submission" date="2014-06" db="EMBL/GenBank/DDBJ databases">
        <authorList>
            <person name="Ju J."/>
            <person name="Zhang J."/>
        </authorList>
    </citation>
    <scope>NUCLEOTIDE SEQUENCE [LARGE SCALE GENOMIC DNA]</scope>
    <source>
        <strain evidence="2">DmW_048</strain>
    </source>
</reference>
<name>A0A252B0V2_9PROT</name>
<proteinExistence type="predicted"/>
<dbReference type="Gene3D" id="3.90.25.10">
    <property type="entry name" value="UDP-galactose 4-epimerase, domain 1"/>
    <property type="match status" value="1"/>
</dbReference>
<dbReference type="Gene3D" id="3.40.50.720">
    <property type="entry name" value="NAD(P)-binding Rossmann-like Domain"/>
    <property type="match status" value="1"/>
</dbReference>
<dbReference type="Proteomes" id="UP000194999">
    <property type="component" value="Unassembled WGS sequence"/>
</dbReference>
<dbReference type="InterPro" id="IPR036291">
    <property type="entry name" value="NAD(P)-bd_dom_sf"/>
</dbReference>
<dbReference type="InterPro" id="IPR016040">
    <property type="entry name" value="NAD(P)-bd_dom"/>
</dbReference>
<organism evidence="2 3">
    <name type="scientific">Acetobacter orientalis</name>
    <dbReference type="NCBI Taxonomy" id="146474"/>
    <lineage>
        <taxon>Bacteria</taxon>
        <taxon>Pseudomonadati</taxon>
        <taxon>Pseudomonadota</taxon>
        <taxon>Alphaproteobacteria</taxon>
        <taxon>Acetobacterales</taxon>
        <taxon>Acetobacteraceae</taxon>
        <taxon>Acetobacter</taxon>
    </lineage>
</organism>
<dbReference type="RefSeq" id="WP_094756020.1">
    <property type="nucleotide sequence ID" value="NZ_JOOY01000104.1"/>
</dbReference>
<evidence type="ECO:0000313" key="2">
    <source>
        <dbReference type="EMBL" id="OUI97985.1"/>
    </source>
</evidence>
<feature type="domain" description="NAD(P)-binding" evidence="1">
    <location>
        <begin position="21"/>
        <end position="328"/>
    </location>
</feature>
<evidence type="ECO:0000313" key="3">
    <source>
        <dbReference type="Proteomes" id="UP000194999"/>
    </source>
</evidence>
<comment type="caution">
    <text evidence="2">The sequence shown here is derived from an EMBL/GenBank/DDBJ whole genome shotgun (WGS) entry which is preliminary data.</text>
</comment>
<accession>A0A252B0V2</accession>
<dbReference type="InterPro" id="IPR013445">
    <property type="entry name" value="CDP_4_6_deHydtase"/>
</dbReference>